<evidence type="ECO:0000313" key="3">
    <source>
        <dbReference type="Proteomes" id="UP001057702"/>
    </source>
</evidence>
<comment type="caution">
    <text evidence="2">The sequence shown here is derived from an EMBL/GenBank/DDBJ whole genome shotgun (WGS) entry which is preliminary data.</text>
</comment>
<accession>A0ABT1PZD3</accession>
<name>A0ABT1PZD3_9ACTN</name>
<evidence type="ECO:0000313" key="2">
    <source>
        <dbReference type="EMBL" id="MCQ4083039.1"/>
    </source>
</evidence>
<reference evidence="2" key="1">
    <citation type="submission" date="2022-06" db="EMBL/GenBank/DDBJ databases">
        <title>Draft genome sequence of Streptomyces sp. RB6PN25 isolated from peat swamp forest in Thailand.</title>
        <authorList>
            <person name="Duangmal K."/>
            <person name="Klaysubun C."/>
        </authorList>
    </citation>
    <scope>NUCLEOTIDE SEQUENCE</scope>
    <source>
        <strain evidence="2">RB6PN25</strain>
    </source>
</reference>
<sequence length="65" mass="6535">MDQETFPHQGADGDCAAHASPGTPGGLLEQLEALLAAVNADIAGLDARLQATAGRTLPEDDAAAH</sequence>
<gene>
    <name evidence="2" type="ORF">NGB36_21130</name>
</gene>
<keyword evidence="3" id="KW-1185">Reference proteome</keyword>
<organism evidence="2 3">
    <name type="scientific">Streptomyces humicola</name>
    <dbReference type="NCBI Taxonomy" id="2953240"/>
    <lineage>
        <taxon>Bacteria</taxon>
        <taxon>Bacillati</taxon>
        <taxon>Actinomycetota</taxon>
        <taxon>Actinomycetes</taxon>
        <taxon>Kitasatosporales</taxon>
        <taxon>Streptomycetaceae</taxon>
        <taxon>Streptomyces</taxon>
    </lineage>
</organism>
<evidence type="ECO:0000256" key="1">
    <source>
        <dbReference type="SAM" id="MobiDB-lite"/>
    </source>
</evidence>
<proteinExistence type="predicted"/>
<dbReference type="Proteomes" id="UP001057702">
    <property type="component" value="Unassembled WGS sequence"/>
</dbReference>
<feature type="region of interest" description="Disordered" evidence="1">
    <location>
        <begin position="1"/>
        <end position="25"/>
    </location>
</feature>
<dbReference type="EMBL" id="JANFNG010000018">
    <property type="protein sequence ID" value="MCQ4083039.1"/>
    <property type="molecule type" value="Genomic_DNA"/>
</dbReference>
<protein>
    <submittedName>
        <fullName evidence="2">Uncharacterized protein</fullName>
    </submittedName>
</protein>
<dbReference type="RefSeq" id="WP_255921957.1">
    <property type="nucleotide sequence ID" value="NZ_JANFNG010000018.1"/>
</dbReference>